<keyword evidence="16" id="KW-1185">Reference proteome</keyword>
<keyword evidence="7" id="KW-0084">Basement membrane</keyword>
<dbReference type="Gene3D" id="2.60.40.10">
    <property type="entry name" value="Immunoglobulins"/>
    <property type="match status" value="1"/>
</dbReference>
<dbReference type="Proteomes" id="UP001652624">
    <property type="component" value="Unplaced"/>
</dbReference>
<dbReference type="Gene3D" id="3.40.50.410">
    <property type="entry name" value="von Willebrand factor, type A domain"/>
    <property type="match status" value="2"/>
</dbReference>
<evidence type="ECO:0000256" key="9">
    <source>
        <dbReference type="ARBA" id="ARBA00023157"/>
    </source>
</evidence>
<dbReference type="CDD" id="cd22629">
    <property type="entry name" value="Kunitz_collagen_alpha3_VI"/>
    <property type="match status" value="1"/>
</dbReference>
<evidence type="ECO:0000256" key="11">
    <source>
        <dbReference type="ARBA" id="ARBA00046169"/>
    </source>
</evidence>
<keyword evidence="3" id="KW-0272">Extracellular matrix</keyword>
<evidence type="ECO:0000256" key="5">
    <source>
        <dbReference type="ARBA" id="ARBA00022729"/>
    </source>
</evidence>
<keyword evidence="6" id="KW-0677">Repeat</keyword>
<feature type="compositionally biased region" description="Basic and acidic residues" evidence="12">
    <location>
        <begin position="872"/>
        <end position="884"/>
    </location>
</feature>
<dbReference type="CDD" id="cd00063">
    <property type="entry name" value="FN3"/>
    <property type="match status" value="1"/>
</dbReference>
<dbReference type="Pfam" id="PF00092">
    <property type="entry name" value="VWA"/>
    <property type="match status" value="2"/>
</dbReference>
<dbReference type="PRINTS" id="PR00759">
    <property type="entry name" value="BASICPTASE"/>
</dbReference>
<dbReference type="InterPro" id="IPR050525">
    <property type="entry name" value="ECM_Assembly_Org"/>
</dbReference>
<dbReference type="InterPro" id="IPR013783">
    <property type="entry name" value="Ig-like_fold"/>
</dbReference>
<dbReference type="RefSeq" id="XP_060040108.1">
    <property type="nucleotide sequence ID" value="XM_060184125.1"/>
</dbReference>
<dbReference type="Pfam" id="PF00041">
    <property type="entry name" value="fn3"/>
    <property type="match status" value="1"/>
</dbReference>
<evidence type="ECO:0000256" key="4">
    <source>
        <dbReference type="ARBA" id="ARBA00022553"/>
    </source>
</evidence>
<dbReference type="InterPro" id="IPR020901">
    <property type="entry name" value="Prtase_inh_Kunz-CS"/>
</dbReference>
<dbReference type="InterPro" id="IPR036465">
    <property type="entry name" value="vWFA_dom_sf"/>
</dbReference>
<comment type="function">
    <text evidence="11">Promotes matrix assembly. Involved in the organization of skeletal muscles and in the formation of neuromuscular junctions.</text>
</comment>
<evidence type="ECO:0000256" key="2">
    <source>
        <dbReference type="ARBA" id="ARBA00022525"/>
    </source>
</evidence>
<evidence type="ECO:0000313" key="17">
    <source>
        <dbReference type="RefSeq" id="XP_060040108.1"/>
    </source>
</evidence>
<dbReference type="InterPro" id="IPR002035">
    <property type="entry name" value="VWF_A"/>
</dbReference>
<dbReference type="PANTHER" id="PTHR24020:SF77">
    <property type="entry name" value="VON WILLEBRAND FACTOR A DOMAIN-CONTAINING PROTEIN 1"/>
    <property type="match status" value="1"/>
</dbReference>
<evidence type="ECO:0000256" key="6">
    <source>
        <dbReference type="ARBA" id="ARBA00022737"/>
    </source>
</evidence>
<evidence type="ECO:0000256" key="12">
    <source>
        <dbReference type="SAM" id="MobiDB-lite"/>
    </source>
</evidence>
<dbReference type="PROSITE" id="PS00280">
    <property type="entry name" value="BPTI_KUNITZ_1"/>
    <property type="match status" value="1"/>
</dbReference>
<feature type="region of interest" description="Disordered" evidence="12">
    <location>
        <begin position="872"/>
        <end position="891"/>
    </location>
</feature>
<dbReference type="PROSITE" id="PS50853">
    <property type="entry name" value="FN3"/>
    <property type="match status" value="1"/>
</dbReference>
<feature type="domain" description="VWFA" evidence="13">
    <location>
        <begin position="199"/>
        <end position="389"/>
    </location>
</feature>
<feature type="region of interest" description="Disordered" evidence="12">
    <location>
        <begin position="475"/>
        <end position="496"/>
    </location>
</feature>
<feature type="region of interest" description="Disordered" evidence="12">
    <location>
        <begin position="512"/>
        <end position="684"/>
    </location>
</feature>
<dbReference type="GeneID" id="132536374"/>
<keyword evidence="5" id="KW-0732">Signal</keyword>
<evidence type="ECO:0000259" key="13">
    <source>
        <dbReference type="PROSITE" id="PS50234"/>
    </source>
</evidence>
<evidence type="ECO:0000259" key="14">
    <source>
        <dbReference type="PROSITE" id="PS50279"/>
    </source>
</evidence>
<proteinExistence type="predicted"/>
<gene>
    <name evidence="17" type="primary">LOC132536374</name>
</gene>
<dbReference type="Pfam" id="PF00014">
    <property type="entry name" value="Kunitz_BPTI"/>
    <property type="match status" value="1"/>
</dbReference>
<evidence type="ECO:0000256" key="1">
    <source>
        <dbReference type="ARBA" id="ARBA00004302"/>
    </source>
</evidence>
<evidence type="ECO:0000256" key="10">
    <source>
        <dbReference type="ARBA" id="ARBA00029542"/>
    </source>
</evidence>
<keyword evidence="8" id="KW-0176">Collagen</keyword>
<dbReference type="PROSITE" id="PS50234">
    <property type="entry name" value="VWFA"/>
    <property type="match status" value="2"/>
</dbReference>
<dbReference type="InterPro" id="IPR036880">
    <property type="entry name" value="Kunitz_BPTI_sf"/>
</dbReference>
<dbReference type="SMART" id="SM00060">
    <property type="entry name" value="FN3"/>
    <property type="match status" value="1"/>
</dbReference>
<dbReference type="CDD" id="cd01450">
    <property type="entry name" value="vWFA_subfamily_ECM"/>
    <property type="match status" value="2"/>
</dbReference>
<organism evidence="16 17">
    <name type="scientific">Erinaceus europaeus</name>
    <name type="common">Western European hedgehog</name>
    <dbReference type="NCBI Taxonomy" id="9365"/>
    <lineage>
        <taxon>Eukaryota</taxon>
        <taxon>Metazoa</taxon>
        <taxon>Chordata</taxon>
        <taxon>Craniata</taxon>
        <taxon>Vertebrata</taxon>
        <taxon>Euteleostomi</taxon>
        <taxon>Mammalia</taxon>
        <taxon>Eutheria</taxon>
        <taxon>Laurasiatheria</taxon>
        <taxon>Eulipotyphla</taxon>
        <taxon>Erinaceidae</taxon>
        <taxon>Erinaceinae</taxon>
        <taxon>Erinaceus</taxon>
    </lineage>
</organism>
<evidence type="ECO:0000259" key="15">
    <source>
        <dbReference type="PROSITE" id="PS50853"/>
    </source>
</evidence>
<protein>
    <recommendedName>
        <fullName evidence="10">von Willebrand factor A domain-containing protein 1</fullName>
    </recommendedName>
</protein>
<dbReference type="PANTHER" id="PTHR24020">
    <property type="entry name" value="COLLAGEN ALPHA"/>
    <property type="match status" value="1"/>
</dbReference>
<evidence type="ECO:0000256" key="3">
    <source>
        <dbReference type="ARBA" id="ARBA00022530"/>
    </source>
</evidence>
<sequence>MRDVVLGVVQDLTVAESNCPRGARVAVVTYNDQVTTEIRFADSRRKAALLDRIRNIPESLTARQQSLESAVAFVARNTFKRVRSGFLVRKVAVIFSTKPARASPQLREAVLRLWDAGITPLFLTTQEDRQLASALQINNTAVGHTLVLPARRDLTDFLKKVLSCHVCLDVCNVDPACGFGSWRPTFRERRAAGSALDLDVAFLLDGGDTTSPTQFHAMKRFVAHVVGQLTLSPEPATSQHLTRVAVLQPGPSGRMPTRVDVGLTDFSSRERLLAFLDGRLGQLRGGRALGPAVDFALDQVFEAAPSPRAHRLLVILLTGPLAGAELDAAREATLRARCRGFLVVVLAVGRALDVREAAALASEPQDVFFKLVDKPAEFGRERMLRFGRLLPSYASGDSALYLSPELRKQCDWFQSDQPARSSIKYGHRQVNLAANVSSSDVSKPVTTTRPVTSTERTTTTTLAVTVNLPVAKPASSRLAATKSEATKPEATKMATPRHPVAVRPVAAPKTAAAKPVAARVPAPAAKPVASKPAAPRPQGVDTKPAAPRLQGVDTKPEAPRPQGVVSKPEAPRPQGVDTKSAAPRPQGVVSKPEAPRPQGVVSKPEAPRTQGVVSKPEAPRPQGVVSKPEAPRPQGVDTKPEAPRPQGVDTKPEAPRPQGVDTKPEAPWTQGVGPMATRPGITKTLVRTPQEVRVSQVTENSAKLQWDRPEPPSAYVCELSVTSAQDQQQVLRQNFTATERTVGGLRAGHTYQVAVLCSVRGQAHSFYQGVFSTRRAQPVPQPARSASSTVHLLLSPDPVTKTESCLLPMEVGTCRGYVVRWFYDPQARACMRFWFSGCGGNANRFSTQEECEKLCTPAEAIAALEADLGMRRPEQEPSVLKEEQALSQSPL</sequence>
<reference evidence="17" key="1">
    <citation type="submission" date="2025-08" db="UniProtKB">
        <authorList>
            <consortium name="RefSeq"/>
        </authorList>
    </citation>
    <scope>IDENTIFICATION</scope>
</reference>
<evidence type="ECO:0000256" key="8">
    <source>
        <dbReference type="ARBA" id="ARBA00023119"/>
    </source>
</evidence>
<feature type="compositionally biased region" description="Low complexity" evidence="12">
    <location>
        <begin position="512"/>
        <end position="537"/>
    </location>
</feature>
<feature type="domain" description="Fibronectin type-III" evidence="15">
    <location>
        <begin position="688"/>
        <end position="782"/>
    </location>
</feature>
<dbReference type="SMART" id="SM00327">
    <property type="entry name" value="VWA"/>
    <property type="match status" value="2"/>
</dbReference>
<dbReference type="SUPFAM" id="SSF53300">
    <property type="entry name" value="vWA-like"/>
    <property type="match status" value="2"/>
</dbReference>
<dbReference type="InterPro" id="IPR002223">
    <property type="entry name" value="Kunitz_BPTI"/>
</dbReference>
<keyword evidence="9" id="KW-1015">Disulfide bond</keyword>
<evidence type="ECO:0000256" key="7">
    <source>
        <dbReference type="ARBA" id="ARBA00022869"/>
    </source>
</evidence>
<feature type="domain" description="VWFA" evidence="13">
    <location>
        <begin position="1"/>
        <end position="161"/>
    </location>
</feature>
<keyword evidence="2" id="KW-0964">Secreted</keyword>
<dbReference type="SUPFAM" id="SSF57362">
    <property type="entry name" value="BPTI-like"/>
    <property type="match status" value="1"/>
</dbReference>
<accession>A0ABM3WU69</accession>
<dbReference type="InterPro" id="IPR036116">
    <property type="entry name" value="FN3_sf"/>
</dbReference>
<comment type="subcellular location">
    <subcellularLocation>
        <location evidence="1">Secreted</location>
        <location evidence="1">Extracellular space</location>
        <location evidence="1">Extracellular matrix</location>
        <location evidence="1">Basement membrane</location>
    </subcellularLocation>
</comment>
<dbReference type="Gene3D" id="4.10.410.10">
    <property type="entry name" value="Pancreatic trypsin inhibitor Kunitz domain"/>
    <property type="match status" value="1"/>
</dbReference>
<dbReference type="SMART" id="SM00131">
    <property type="entry name" value="KU"/>
    <property type="match status" value="1"/>
</dbReference>
<evidence type="ECO:0000313" key="16">
    <source>
        <dbReference type="Proteomes" id="UP001652624"/>
    </source>
</evidence>
<dbReference type="PROSITE" id="PS50279">
    <property type="entry name" value="BPTI_KUNITZ_2"/>
    <property type="match status" value="1"/>
</dbReference>
<dbReference type="SUPFAM" id="SSF49265">
    <property type="entry name" value="Fibronectin type III"/>
    <property type="match status" value="1"/>
</dbReference>
<name>A0ABM3WU69_ERIEU</name>
<keyword evidence="4" id="KW-0597">Phosphoprotein</keyword>
<feature type="domain" description="BPTI/Kunitz inhibitor" evidence="14">
    <location>
        <begin position="805"/>
        <end position="855"/>
    </location>
</feature>
<dbReference type="InterPro" id="IPR003961">
    <property type="entry name" value="FN3_dom"/>
</dbReference>